<gene>
    <name evidence="1" type="ORF">IC621_22675</name>
</gene>
<name>A0A926NLP8_9BACI</name>
<dbReference type="Pfam" id="PF07388">
    <property type="entry name" value="A-2_8-polyST"/>
    <property type="match status" value="1"/>
</dbReference>
<sequence>MNLFIVSNIGQLYQAQALIRKKNLDQNILALLYTNVNTTILDYLHANVDESLFVKKETVLLPNHPNNFSIRKLAKIRLEYEQLFNKYNPEKVFICSFESHYNFIKDIAVEKSVMTVLFEDGTATYKFLIEEDEEEPKLTKRMKRAFRISGNDFKNAFKKLFAAITQLTKASIRTLKRLIAALFTKEQRKNLKASIYPKHLKSAFKTINEFDEVYVTFPEKAKDIFKSKVYNEMISDYSLNEETTEVINRSNTLKKLASNSVVFVNQRYNVPVNLHVNIILSFLSQYYNEDKIFVKFHPKDSTEMKEAFWSGLQNFKLDAEIIDLNIEVPFEAILKVKKPKEVIGISSTSLIYTQKILPTTTTVSCANYYIDNLKQNKVDQKVVDLISYHKRILETLSDIDVK</sequence>
<protein>
    <submittedName>
        <fullName evidence="1">Uncharacterized protein</fullName>
    </submittedName>
</protein>
<evidence type="ECO:0000313" key="1">
    <source>
        <dbReference type="EMBL" id="MBD1383010.1"/>
    </source>
</evidence>
<dbReference type="AlphaFoldDB" id="A0A926NLP8"/>
<accession>A0A926NLP8</accession>
<reference evidence="1" key="1">
    <citation type="submission" date="2020-09" db="EMBL/GenBank/DDBJ databases">
        <title>A novel bacterium of genus Bacillus, isolated from South China Sea.</title>
        <authorList>
            <person name="Huang H."/>
            <person name="Mo K."/>
            <person name="Hu Y."/>
        </authorList>
    </citation>
    <scope>NUCLEOTIDE SEQUENCE</scope>
    <source>
        <strain evidence="1">IB182487</strain>
    </source>
</reference>
<dbReference type="RefSeq" id="WP_191161758.1">
    <property type="nucleotide sequence ID" value="NZ_JACXAI010000041.1"/>
</dbReference>
<proteinExistence type="predicted"/>
<dbReference type="Proteomes" id="UP000626844">
    <property type="component" value="Unassembled WGS sequence"/>
</dbReference>
<comment type="caution">
    <text evidence="1">The sequence shown here is derived from an EMBL/GenBank/DDBJ whole genome shotgun (WGS) entry which is preliminary data.</text>
</comment>
<organism evidence="1 2">
    <name type="scientific">Metabacillus arenae</name>
    <dbReference type="NCBI Taxonomy" id="2771434"/>
    <lineage>
        <taxon>Bacteria</taxon>
        <taxon>Bacillati</taxon>
        <taxon>Bacillota</taxon>
        <taxon>Bacilli</taxon>
        <taxon>Bacillales</taxon>
        <taxon>Bacillaceae</taxon>
        <taxon>Metabacillus</taxon>
    </lineage>
</organism>
<dbReference type="InterPro" id="IPR010866">
    <property type="entry name" value="A-2_8-polyST"/>
</dbReference>
<keyword evidence="2" id="KW-1185">Reference proteome</keyword>
<dbReference type="EMBL" id="JACXAI010000041">
    <property type="protein sequence ID" value="MBD1383010.1"/>
    <property type="molecule type" value="Genomic_DNA"/>
</dbReference>
<evidence type="ECO:0000313" key="2">
    <source>
        <dbReference type="Proteomes" id="UP000626844"/>
    </source>
</evidence>